<organism evidence="5 6">
    <name type="scientific">Dactylosporangium vinaceum</name>
    <dbReference type="NCBI Taxonomy" id="53362"/>
    <lineage>
        <taxon>Bacteria</taxon>
        <taxon>Bacillati</taxon>
        <taxon>Actinomycetota</taxon>
        <taxon>Actinomycetes</taxon>
        <taxon>Micromonosporales</taxon>
        <taxon>Micromonosporaceae</taxon>
        <taxon>Dactylosporangium</taxon>
    </lineage>
</organism>
<evidence type="ECO:0000313" key="5">
    <source>
        <dbReference type="EMBL" id="MFB9449189.1"/>
    </source>
</evidence>
<dbReference type="InterPro" id="IPR036291">
    <property type="entry name" value="NAD(P)-bd_dom_sf"/>
</dbReference>
<dbReference type="Gene3D" id="3.40.50.720">
    <property type="entry name" value="NAD(P)-binding Rossmann-like Domain"/>
    <property type="match status" value="1"/>
</dbReference>
<comment type="similarity">
    <text evidence="1 3">Belongs to the short-chain dehydrogenases/reductases (SDR) family.</text>
</comment>
<evidence type="ECO:0000259" key="4">
    <source>
        <dbReference type="SMART" id="SM00822"/>
    </source>
</evidence>
<name>A0ABV5MJZ7_9ACTN</name>
<reference evidence="5 6" key="1">
    <citation type="submission" date="2024-09" db="EMBL/GenBank/DDBJ databases">
        <authorList>
            <person name="Sun Q."/>
            <person name="Mori K."/>
        </authorList>
    </citation>
    <scope>NUCLEOTIDE SEQUENCE [LARGE SCALE GENOMIC DNA]</scope>
    <source>
        <strain evidence="5 6">JCM 3307</strain>
    </source>
</reference>
<proteinExistence type="inferred from homology"/>
<evidence type="ECO:0000313" key="6">
    <source>
        <dbReference type="Proteomes" id="UP001589608"/>
    </source>
</evidence>
<evidence type="ECO:0000256" key="1">
    <source>
        <dbReference type="ARBA" id="ARBA00006484"/>
    </source>
</evidence>
<gene>
    <name evidence="5" type="ORF">ACFFTR_39445</name>
</gene>
<dbReference type="InterPro" id="IPR002347">
    <property type="entry name" value="SDR_fam"/>
</dbReference>
<dbReference type="PANTHER" id="PTHR44196:SF1">
    <property type="entry name" value="DEHYDROGENASE_REDUCTASE SDR FAMILY MEMBER 7B"/>
    <property type="match status" value="1"/>
</dbReference>
<evidence type="ECO:0000256" key="3">
    <source>
        <dbReference type="RuleBase" id="RU000363"/>
    </source>
</evidence>
<comment type="caution">
    <text evidence="5">The sequence shown here is derived from an EMBL/GenBank/DDBJ whole genome shotgun (WGS) entry which is preliminary data.</text>
</comment>
<dbReference type="PRINTS" id="PR00080">
    <property type="entry name" value="SDRFAMILY"/>
</dbReference>
<dbReference type="SMART" id="SM00822">
    <property type="entry name" value="PKS_KR"/>
    <property type="match status" value="1"/>
</dbReference>
<dbReference type="InterPro" id="IPR057326">
    <property type="entry name" value="KR_dom"/>
</dbReference>
<dbReference type="Proteomes" id="UP001589608">
    <property type="component" value="Unassembled WGS sequence"/>
</dbReference>
<keyword evidence="6" id="KW-1185">Reference proteome</keyword>
<dbReference type="NCBIfam" id="NF006118">
    <property type="entry name" value="PRK08264.1-4"/>
    <property type="match status" value="1"/>
</dbReference>
<dbReference type="PROSITE" id="PS00061">
    <property type="entry name" value="ADH_SHORT"/>
    <property type="match status" value="1"/>
</dbReference>
<dbReference type="PANTHER" id="PTHR44196">
    <property type="entry name" value="DEHYDROGENASE/REDUCTASE SDR FAMILY MEMBER 7B"/>
    <property type="match status" value="1"/>
</dbReference>
<dbReference type="EMBL" id="JBHMCA010000063">
    <property type="protein sequence ID" value="MFB9449189.1"/>
    <property type="molecule type" value="Genomic_DNA"/>
</dbReference>
<keyword evidence="2" id="KW-0560">Oxidoreductase</keyword>
<accession>A0ABV5MJZ7</accession>
<sequence length="255" mass="26273">MVGVTTAHPPIGRSRMPVNGTVALVTGANRGLGRALVTALLARGAAKVYAAARRVETVADLAAADRRVHPLRLDLTDLEQIARAAQTATDATMLINNGGSLHFADPLTGDLAAIDADLRTNFVGPLALSRALVPVLEGNGGGAIVNTLSLVVLGAVPAMGGYSASKAAAASMTQALRAQLAGRKVTVHGVFPGAVDTDMIRDFAIPKTSPADVAAAILDGVEAGEESIFPDPMARQGHRAWREDPAAFERQMGSM</sequence>
<dbReference type="Pfam" id="PF00106">
    <property type="entry name" value="adh_short"/>
    <property type="match status" value="1"/>
</dbReference>
<feature type="domain" description="Ketoreductase" evidence="4">
    <location>
        <begin position="21"/>
        <end position="203"/>
    </location>
</feature>
<dbReference type="PRINTS" id="PR00081">
    <property type="entry name" value="GDHRDH"/>
</dbReference>
<dbReference type="InterPro" id="IPR020904">
    <property type="entry name" value="Sc_DH/Rdtase_CS"/>
</dbReference>
<evidence type="ECO:0000256" key="2">
    <source>
        <dbReference type="ARBA" id="ARBA00023002"/>
    </source>
</evidence>
<dbReference type="SUPFAM" id="SSF51735">
    <property type="entry name" value="NAD(P)-binding Rossmann-fold domains"/>
    <property type="match status" value="1"/>
</dbReference>
<dbReference type="RefSeq" id="WP_380030604.1">
    <property type="nucleotide sequence ID" value="NZ_JBHMCA010000063.1"/>
</dbReference>
<protein>
    <submittedName>
        <fullName evidence="5">SDR family oxidoreductase</fullName>
    </submittedName>
</protein>